<dbReference type="STRING" id="1324957.K933_09507"/>
<dbReference type="Gene3D" id="2.160.20.10">
    <property type="entry name" value="Single-stranded right-handed beta-helix, Pectin lyase-like"/>
    <property type="match status" value="1"/>
</dbReference>
<feature type="region of interest" description="Disordered" evidence="1">
    <location>
        <begin position="336"/>
        <end position="355"/>
    </location>
</feature>
<proteinExistence type="predicted"/>
<dbReference type="InterPro" id="IPR011050">
    <property type="entry name" value="Pectin_lyase_fold/virulence"/>
</dbReference>
<dbReference type="Proteomes" id="UP000017840">
    <property type="component" value="Unassembled WGS sequence"/>
</dbReference>
<dbReference type="SUPFAM" id="SSF51126">
    <property type="entry name" value="Pectin lyase-like"/>
    <property type="match status" value="1"/>
</dbReference>
<keyword evidence="3" id="KW-1185">Reference proteome</keyword>
<feature type="region of interest" description="Disordered" evidence="1">
    <location>
        <begin position="423"/>
        <end position="443"/>
    </location>
</feature>
<dbReference type="AlphaFoldDB" id="V4HKC7"/>
<protein>
    <recommendedName>
        <fullName evidence="4">Right handed beta helix domain-containing protein</fullName>
    </recommendedName>
</protein>
<evidence type="ECO:0000256" key="1">
    <source>
        <dbReference type="SAM" id="MobiDB-lite"/>
    </source>
</evidence>
<sequence length="461" mass="47707">MTPDPDAAPPSFPGYDAEHRVVPASDGRTTLDLDSIAPGADVVLPDGDVHLRGQFAADGAGAVRFRAATGAEPTLVVPPDYNRFAISVAGEHFVFDGIDVDVGEETGVAGIRAHADTLLVRDVAFVGRGTHPDGEVTNCFNLAVTHPDGTGVVRDVVAAEGSTWARYKGGDGRIWAWVGGDHVGELRVQRCRVEEFGNNGIYGSEAPGRVVVERCAFWNNNVASIRVGADGCTVRGTVVGVDPARYAGPREPARESESFFMRGLWVEAKRGALDSPGRVTLDRSRVVVRGGDGRADASGDASLPTGVCGVVVRPNAGALDVRDADVRVDAPGVPPILAKRPGTAGPHASTDPPHDVTLERTRVVDTARVDALVSVTGRDLTVGDGCCLEGDGDGTDGVAVADGACSVGACTVRVPGEAVRAPASRVDRSRVDTDGTCDGEWGSVEAAPPVRAVDLPGVPPA</sequence>
<organism evidence="2 3">
    <name type="scientific">Candidatus Halobonum tyrrellensis G22</name>
    <dbReference type="NCBI Taxonomy" id="1324957"/>
    <lineage>
        <taxon>Archaea</taxon>
        <taxon>Methanobacteriati</taxon>
        <taxon>Methanobacteriota</taxon>
        <taxon>Stenosarchaea group</taxon>
        <taxon>Halobacteria</taxon>
        <taxon>Halobacteriales</taxon>
        <taxon>Haloferacaceae</taxon>
        <taxon>Candidatus Halobonum</taxon>
    </lineage>
</organism>
<gene>
    <name evidence="2" type="ORF">K933_09507</name>
</gene>
<accession>V4HKC7</accession>
<name>V4HKC7_9EURY</name>
<dbReference type="RefSeq" id="WP_023394486.1">
    <property type="nucleotide sequence ID" value="NZ_ASGZ01000029.1"/>
</dbReference>
<evidence type="ECO:0000313" key="3">
    <source>
        <dbReference type="Proteomes" id="UP000017840"/>
    </source>
</evidence>
<dbReference type="OrthoDB" id="202667at2157"/>
<reference evidence="2 3" key="1">
    <citation type="journal article" date="2013" name="Genome Announc.">
        <title>Draft Genome Sequence of 'Candidatus Halobonum tyrrellensis' Strain G22, Isolated from the Hypersaline Waters of Lake Tyrrell, Australia.</title>
        <authorList>
            <person name="Ugalde J.A."/>
            <person name="Narasingarao P."/>
            <person name="Kuo S."/>
            <person name="Podell S."/>
            <person name="Allen E.E."/>
        </authorList>
    </citation>
    <scope>NUCLEOTIDE SEQUENCE [LARGE SCALE GENOMIC DNA]</scope>
    <source>
        <strain evidence="2 3">G22</strain>
    </source>
</reference>
<evidence type="ECO:0000313" key="2">
    <source>
        <dbReference type="EMBL" id="ESP88349.1"/>
    </source>
</evidence>
<evidence type="ECO:0008006" key="4">
    <source>
        <dbReference type="Google" id="ProtNLM"/>
    </source>
</evidence>
<comment type="caution">
    <text evidence="2">The sequence shown here is derived from an EMBL/GenBank/DDBJ whole genome shotgun (WGS) entry which is preliminary data.</text>
</comment>
<dbReference type="EMBL" id="ASGZ01000029">
    <property type="protein sequence ID" value="ESP88349.1"/>
    <property type="molecule type" value="Genomic_DNA"/>
</dbReference>
<dbReference type="eggNOG" id="arCOG10133">
    <property type="taxonomic scope" value="Archaea"/>
</dbReference>
<dbReference type="InterPro" id="IPR012334">
    <property type="entry name" value="Pectin_lyas_fold"/>
</dbReference>